<accession>A0AA37BP20</accession>
<dbReference type="Pfam" id="PF00550">
    <property type="entry name" value="PP-binding"/>
    <property type="match status" value="1"/>
</dbReference>
<evidence type="ECO:0000259" key="3">
    <source>
        <dbReference type="PROSITE" id="PS50075"/>
    </source>
</evidence>
<dbReference type="InterPro" id="IPR036736">
    <property type="entry name" value="ACP-like_sf"/>
</dbReference>
<sequence length="92" mass="10069">MSMSADAGVAVDLEGIRDWLRVRVAAYVVRPPEEIDPLVPIAQYGMDSVYSLGLCGDIEAEYGLAVEPTLAWEHPTVAAMADHLRGRLSTRR</sequence>
<proteinExistence type="predicted"/>
<gene>
    <name evidence="4" type="ORF">GCM10010126_67790</name>
</gene>
<dbReference type="SMART" id="SM00823">
    <property type="entry name" value="PKS_PP"/>
    <property type="match status" value="1"/>
</dbReference>
<comment type="caution">
    <text evidence="4">The sequence shown here is derived from an EMBL/GenBank/DDBJ whole genome shotgun (WGS) entry which is preliminary data.</text>
</comment>
<evidence type="ECO:0000256" key="1">
    <source>
        <dbReference type="ARBA" id="ARBA00022450"/>
    </source>
</evidence>
<reference evidence="4" key="2">
    <citation type="submission" date="2022-09" db="EMBL/GenBank/DDBJ databases">
        <authorList>
            <person name="Sun Q."/>
            <person name="Ohkuma M."/>
        </authorList>
    </citation>
    <scope>NUCLEOTIDE SEQUENCE</scope>
    <source>
        <strain evidence="4">JCM 3093</strain>
    </source>
</reference>
<dbReference type="SUPFAM" id="SSF47336">
    <property type="entry name" value="ACP-like"/>
    <property type="match status" value="1"/>
</dbReference>
<keyword evidence="2" id="KW-0597">Phosphoprotein</keyword>
<dbReference type="EMBL" id="BMQD01000044">
    <property type="protein sequence ID" value="GGK98892.1"/>
    <property type="molecule type" value="Genomic_DNA"/>
</dbReference>
<name>A0AA37BP20_9ACTN</name>
<dbReference type="Gene3D" id="1.10.1200.10">
    <property type="entry name" value="ACP-like"/>
    <property type="match status" value="1"/>
</dbReference>
<evidence type="ECO:0000313" key="4">
    <source>
        <dbReference type="EMBL" id="GGK98892.1"/>
    </source>
</evidence>
<dbReference type="InterPro" id="IPR020806">
    <property type="entry name" value="PKS_PP-bd"/>
</dbReference>
<dbReference type="GO" id="GO:0031177">
    <property type="term" value="F:phosphopantetheine binding"/>
    <property type="evidence" value="ECO:0007669"/>
    <property type="project" value="InterPro"/>
</dbReference>
<dbReference type="SMART" id="SM01294">
    <property type="entry name" value="PKS_PP_betabranch"/>
    <property type="match status" value="1"/>
</dbReference>
<organism evidence="4 5">
    <name type="scientific">Planomonospora parontospora</name>
    <dbReference type="NCBI Taxonomy" id="58119"/>
    <lineage>
        <taxon>Bacteria</taxon>
        <taxon>Bacillati</taxon>
        <taxon>Actinomycetota</taxon>
        <taxon>Actinomycetes</taxon>
        <taxon>Streptosporangiales</taxon>
        <taxon>Streptosporangiaceae</taxon>
        <taxon>Planomonospora</taxon>
    </lineage>
</organism>
<dbReference type="AlphaFoldDB" id="A0AA37BP20"/>
<dbReference type="PROSITE" id="PS50075">
    <property type="entry name" value="CARRIER"/>
    <property type="match status" value="1"/>
</dbReference>
<keyword evidence="1" id="KW-0596">Phosphopantetheine</keyword>
<protein>
    <recommendedName>
        <fullName evidence="3">Carrier domain-containing protein</fullName>
    </recommendedName>
</protein>
<dbReference type="Proteomes" id="UP000627984">
    <property type="component" value="Unassembled WGS sequence"/>
</dbReference>
<feature type="domain" description="Carrier" evidence="3">
    <location>
        <begin position="11"/>
        <end position="88"/>
    </location>
</feature>
<reference evidence="4" key="1">
    <citation type="journal article" date="2014" name="Int. J. Syst. Evol. Microbiol.">
        <title>Complete genome sequence of Corynebacterium casei LMG S-19264T (=DSM 44701T), isolated from a smear-ripened cheese.</title>
        <authorList>
            <consortium name="US DOE Joint Genome Institute (JGI-PGF)"/>
            <person name="Walter F."/>
            <person name="Albersmeier A."/>
            <person name="Kalinowski J."/>
            <person name="Ruckert C."/>
        </authorList>
    </citation>
    <scope>NUCLEOTIDE SEQUENCE</scope>
    <source>
        <strain evidence="4">JCM 3093</strain>
    </source>
</reference>
<evidence type="ECO:0000256" key="2">
    <source>
        <dbReference type="ARBA" id="ARBA00022553"/>
    </source>
</evidence>
<dbReference type="InterPro" id="IPR009081">
    <property type="entry name" value="PP-bd_ACP"/>
</dbReference>
<evidence type="ECO:0000313" key="5">
    <source>
        <dbReference type="Proteomes" id="UP000627984"/>
    </source>
</evidence>